<protein>
    <submittedName>
        <fullName evidence="1">Uncharacterized protein</fullName>
    </submittedName>
</protein>
<gene>
    <name evidence="1" type="ORF">KQI75_11630</name>
</gene>
<reference evidence="1 2" key="1">
    <citation type="submission" date="2021-06" db="EMBL/GenBank/DDBJ databases">
        <authorList>
            <person name="Sun Q."/>
            <person name="Li D."/>
        </authorList>
    </citation>
    <scope>NUCLEOTIDE SEQUENCE [LARGE SCALE GENOMIC DNA]</scope>
    <source>
        <strain evidence="1 2">MSJd-7</strain>
    </source>
</reference>
<proteinExistence type="predicted"/>
<comment type="caution">
    <text evidence="1">The sequence shown here is derived from an EMBL/GenBank/DDBJ whole genome shotgun (WGS) entry which is preliminary data.</text>
</comment>
<organism evidence="1 2">
    <name type="scientific">Butyricicoccus intestinisimiae</name>
    <dbReference type="NCBI Taxonomy" id="2841509"/>
    <lineage>
        <taxon>Bacteria</taxon>
        <taxon>Bacillati</taxon>
        <taxon>Bacillota</taxon>
        <taxon>Clostridia</taxon>
        <taxon>Eubacteriales</taxon>
        <taxon>Butyricicoccaceae</taxon>
        <taxon>Butyricicoccus</taxon>
    </lineage>
</organism>
<accession>A0ABS6EVP0</accession>
<keyword evidence="2" id="KW-1185">Reference proteome</keyword>
<dbReference type="EMBL" id="JAHLQI010000007">
    <property type="protein sequence ID" value="MBU5491257.1"/>
    <property type="molecule type" value="Genomic_DNA"/>
</dbReference>
<dbReference type="Proteomes" id="UP000783588">
    <property type="component" value="Unassembled WGS sequence"/>
</dbReference>
<sequence>MKRYVIWNSDAVDEEFVKAERAEMEAVYPNQTDDWWWRFAEDTNQEYLNCEKMNLSGIEFPKEIIIFAELGLWSGRRQAYRKTHTNRVSDVLKTGYLRGPSNIEYWVDAYGNLRAEESHHDATNTYLFRVFKDSVSEETEQFILDKAARGTLTKDDITRYTRRVGKEIADVYGWKVRS</sequence>
<evidence type="ECO:0000313" key="2">
    <source>
        <dbReference type="Proteomes" id="UP000783588"/>
    </source>
</evidence>
<evidence type="ECO:0000313" key="1">
    <source>
        <dbReference type="EMBL" id="MBU5491257.1"/>
    </source>
</evidence>
<name>A0ABS6EVP0_9FIRM</name>
<dbReference type="RefSeq" id="WP_216470971.1">
    <property type="nucleotide sequence ID" value="NZ_JAHLQI010000007.1"/>
</dbReference>